<protein>
    <submittedName>
        <fullName evidence="1">Uncharacterized protein</fullName>
    </submittedName>
</protein>
<dbReference type="EMBL" id="JAWRVE010000147">
    <property type="protein sequence ID" value="KAL1853629.1"/>
    <property type="molecule type" value="Genomic_DNA"/>
</dbReference>
<sequence length="268" mass="30228">MALAARLSSEYRPFISLFDDESTSEAPRFALEIRGSSKWPNANELCITLPYRLEVNITRLPDAYKYSTVVFRWSLWNCLAKEQFILLHEKAPGQLEKVDVGMYDNVCPEEENEKAAGLDYNAENVWKMSPSPPRNTASCSLTLPANYQTKLIAGERYHLLWPGGRINLWDWDTEQQHVNLSTNLGAGEKPPIALLPAVGIVFKAVETDKPFYHRENIVDPEAPYRSFEKANAIELLSVKQPALLPELGGDSAWREQLHNTILGISPNS</sequence>
<gene>
    <name evidence="1" type="ORF">Daus18300_011752</name>
</gene>
<comment type="caution">
    <text evidence="1">The sequence shown here is derived from an EMBL/GenBank/DDBJ whole genome shotgun (WGS) entry which is preliminary data.</text>
</comment>
<dbReference type="Proteomes" id="UP001583177">
    <property type="component" value="Unassembled WGS sequence"/>
</dbReference>
<reference evidence="1 2" key="1">
    <citation type="journal article" date="2024" name="IMA Fungus">
        <title>IMA Genome - F19 : A genome assembly and annotation guide to empower mycologists, including annotated draft genome sequences of Ceratocystis pirilliformis, Diaporthe australafricana, Fusarium ophioides, Paecilomyces lecythidis, and Sporothrix stenoceras.</title>
        <authorList>
            <person name="Aylward J."/>
            <person name="Wilson A.M."/>
            <person name="Visagie C.M."/>
            <person name="Spraker J."/>
            <person name="Barnes I."/>
            <person name="Buitendag C."/>
            <person name="Ceriani C."/>
            <person name="Del Mar Angel L."/>
            <person name="du Plessis D."/>
            <person name="Fuchs T."/>
            <person name="Gasser K."/>
            <person name="Kramer D."/>
            <person name="Li W."/>
            <person name="Munsamy K."/>
            <person name="Piso A."/>
            <person name="Price J.L."/>
            <person name="Sonnekus B."/>
            <person name="Thomas C."/>
            <person name="van der Nest A."/>
            <person name="van Dijk A."/>
            <person name="van Heerden A."/>
            <person name="van Vuuren N."/>
            <person name="Yilmaz N."/>
            <person name="Duong T.A."/>
            <person name="van der Merwe N.A."/>
            <person name="Wingfield M.J."/>
            <person name="Wingfield B.D."/>
        </authorList>
    </citation>
    <scope>NUCLEOTIDE SEQUENCE [LARGE SCALE GENOMIC DNA]</scope>
    <source>
        <strain evidence="1 2">CMW 18300</strain>
    </source>
</reference>
<evidence type="ECO:0000313" key="2">
    <source>
        <dbReference type="Proteomes" id="UP001583177"/>
    </source>
</evidence>
<name>A0ABR3W5K7_9PEZI</name>
<keyword evidence="2" id="KW-1185">Reference proteome</keyword>
<evidence type="ECO:0000313" key="1">
    <source>
        <dbReference type="EMBL" id="KAL1853629.1"/>
    </source>
</evidence>
<proteinExistence type="predicted"/>
<accession>A0ABR3W5K7</accession>
<organism evidence="1 2">
    <name type="scientific">Diaporthe australafricana</name>
    <dbReference type="NCBI Taxonomy" id="127596"/>
    <lineage>
        <taxon>Eukaryota</taxon>
        <taxon>Fungi</taxon>
        <taxon>Dikarya</taxon>
        <taxon>Ascomycota</taxon>
        <taxon>Pezizomycotina</taxon>
        <taxon>Sordariomycetes</taxon>
        <taxon>Sordariomycetidae</taxon>
        <taxon>Diaporthales</taxon>
        <taxon>Diaporthaceae</taxon>
        <taxon>Diaporthe</taxon>
    </lineage>
</organism>